<feature type="compositionally biased region" description="Basic and acidic residues" evidence="1">
    <location>
        <begin position="46"/>
        <end position="55"/>
    </location>
</feature>
<reference evidence="2 3" key="1">
    <citation type="journal article" date="2011" name="Science">
        <title>The ecoresponsive genome of Daphnia pulex.</title>
        <authorList>
            <person name="Colbourne J.K."/>
            <person name="Pfrender M.E."/>
            <person name="Gilbert D."/>
            <person name="Thomas W.K."/>
            <person name="Tucker A."/>
            <person name="Oakley T.H."/>
            <person name="Tokishita S."/>
            <person name="Aerts A."/>
            <person name="Arnold G.J."/>
            <person name="Basu M.K."/>
            <person name="Bauer D.J."/>
            <person name="Caceres C.E."/>
            <person name="Carmel L."/>
            <person name="Casola C."/>
            <person name="Choi J.H."/>
            <person name="Detter J.C."/>
            <person name="Dong Q."/>
            <person name="Dusheyko S."/>
            <person name="Eads B.D."/>
            <person name="Frohlich T."/>
            <person name="Geiler-Samerotte K.A."/>
            <person name="Gerlach D."/>
            <person name="Hatcher P."/>
            <person name="Jogdeo S."/>
            <person name="Krijgsveld J."/>
            <person name="Kriventseva E.V."/>
            <person name="Kultz D."/>
            <person name="Laforsch C."/>
            <person name="Lindquist E."/>
            <person name="Lopez J."/>
            <person name="Manak J.R."/>
            <person name="Muller J."/>
            <person name="Pangilinan J."/>
            <person name="Patwardhan R.P."/>
            <person name="Pitluck S."/>
            <person name="Pritham E.J."/>
            <person name="Rechtsteiner A."/>
            <person name="Rho M."/>
            <person name="Rogozin I.B."/>
            <person name="Sakarya O."/>
            <person name="Salamov A."/>
            <person name="Schaack S."/>
            <person name="Shapiro H."/>
            <person name="Shiga Y."/>
            <person name="Skalitzky C."/>
            <person name="Smith Z."/>
            <person name="Souvorov A."/>
            <person name="Sung W."/>
            <person name="Tang Z."/>
            <person name="Tsuchiya D."/>
            <person name="Tu H."/>
            <person name="Vos H."/>
            <person name="Wang M."/>
            <person name="Wolf Y.I."/>
            <person name="Yamagata H."/>
            <person name="Yamada T."/>
            <person name="Ye Y."/>
            <person name="Shaw J.R."/>
            <person name="Andrews J."/>
            <person name="Crease T.J."/>
            <person name="Tang H."/>
            <person name="Lucas S.M."/>
            <person name="Robertson H.M."/>
            <person name="Bork P."/>
            <person name="Koonin E.V."/>
            <person name="Zdobnov E.M."/>
            <person name="Grigoriev I.V."/>
            <person name="Lynch M."/>
            <person name="Boore J.L."/>
        </authorList>
    </citation>
    <scope>NUCLEOTIDE SEQUENCE [LARGE SCALE GENOMIC DNA]</scope>
</reference>
<sequence>MRTLEGVCVYVDYPYPLVLFIAVISKRLHVFEMELRSGNRKGKGKLVIDEKHSQESQESSEEELPDLVNRPPDCFADEGIYHIDDDDEASLGLSFWEKTIIIISSHEMITGKCFVGMSIGTEKREKEKNLTGKRTGFYNAASSTL</sequence>
<gene>
    <name evidence="2" type="ORF">DAPPUDRAFT_118062</name>
</gene>
<keyword evidence="3" id="KW-1185">Reference proteome</keyword>
<dbReference type="HOGENOM" id="CLU_1788791_0_0_1"/>
<evidence type="ECO:0000256" key="1">
    <source>
        <dbReference type="SAM" id="MobiDB-lite"/>
    </source>
</evidence>
<feature type="region of interest" description="Disordered" evidence="1">
    <location>
        <begin position="44"/>
        <end position="70"/>
    </location>
</feature>
<dbReference type="AlphaFoldDB" id="E9HUK6"/>
<dbReference type="Proteomes" id="UP000000305">
    <property type="component" value="Unassembled WGS sequence"/>
</dbReference>
<dbReference type="KEGG" id="dpx:DAPPUDRAFT_118062"/>
<dbReference type="InParanoid" id="E9HUK6"/>
<dbReference type="EMBL" id="GL732812">
    <property type="protein sequence ID" value="EFX64575.1"/>
    <property type="molecule type" value="Genomic_DNA"/>
</dbReference>
<evidence type="ECO:0000313" key="2">
    <source>
        <dbReference type="EMBL" id="EFX64575.1"/>
    </source>
</evidence>
<organism evidence="2 3">
    <name type="scientific">Daphnia pulex</name>
    <name type="common">Water flea</name>
    <dbReference type="NCBI Taxonomy" id="6669"/>
    <lineage>
        <taxon>Eukaryota</taxon>
        <taxon>Metazoa</taxon>
        <taxon>Ecdysozoa</taxon>
        <taxon>Arthropoda</taxon>
        <taxon>Crustacea</taxon>
        <taxon>Branchiopoda</taxon>
        <taxon>Diplostraca</taxon>
        <taxon>Cladocera</taxon>
        <taxon>Anomopoda</taxon>
        <taxon>Daphniidae</taxon>
        <taxon>Daphnia</taxon>
    </lineage>
</organism>
<proteinExistence type="predicted"/>
<evidence type="ECO:0000313" key="3">
    <source>
        <dbReference type="Proteomes" id="UP000000305"/>
    </source>
</evidence>
<accession>E9HUK6</accession>
<protein>
    <submittedName>
        <fullName evidence="2">Uncharacterized protein</fullName>
    </submittedName>
</protein>
<name>E9HUK6_DAPPU</name>